<feature type="domain" description="Homeobox" evidence="6">
    <location>
        <begin position="251"/>
        <end position="317"/>
    </location>
</feature>
<dbReference type="InterPro" id="IPR009057">
    <property type="entry name" value="Homeodomain-like_sf"/>
</dbReference>
<dbReference type="Proteomes" id="UP001150062">
    <property type="component" value="Unassembled WGS sequence"/>
</dbReference>
<keyword evidence="1 4" id="KW-0238">DNA-binding</keyword>
<feature type="DNA-binding region" description="Homeobox" evidence="4">
    <location>
        <begin position="253"/>
        <end position="318"/>
    </location>
</feature>
<evidence type="ECO:0000313" key="7">
    <source>
        <dbReference type="EMBL" id="KAJ6234313.1"/>
    </source>
</evidence>
<comment type="caution">
    <text evidence="7">The sequence shown here is derived from an EMBL/GenBank/DDBJ whole genome shotgun (WGS) entry which is preliminary data.</text>
</comment>
<protein>
    <submittedName>
        <fullName evidence="7">Homeobox protein transcription factor</fullName>
    </submittedName>
</protein>
<keyword evidence="2 4" id="KW-0371">Homeobox</keyword>
<evidence type="ECO:0000256" key="2">
    <source>
        <dbReference type="ARBA" id="ARBA00023155"/>
    </source>
</evidence>
<accession>A0ABQ8XNY1</accession>
<dbReference type="InterPro" id="IPR001356">
    <property type="entry name" value="HD"/>
</dbReference>
<reference evidence="7" key="1">
    <citation type="submission" date="2022-08" db="EMBL/GenBank/DDBJ databases">
        <title>Novel sulfate-reducing endosymbionts in the free-living metamonad Anaeramoeba.</title>
        <authorList>
            <person name="Jerlstrom-Hultqvist J."/>
            <person name="Cepicka I."/>
            <person name="Gallot-Lavallee L."/>
            <person name="Salas-Leiva D."/>
            <person name="Curtis B.A."/>
            <person name="Zahonova K."/>
            <person name="Pipaliya S."/>
            <person name="Dacks J."/>
            <person name="Roger A.J."/>
        </authorList>
    </citation>
    <scope>NUCLEOTIDE SEQUENCE</scope>
    <source>
        <strain evidence="7">Schooner1</strain>
    </source>
</reference>
<evidence type="ECO:0000256" key="5">
    <source>
        <dbReference type="SAM" id="MobiDB-lite"/>
    </source>
</evidence>
<feature type="region of interest" description="Disordered" evidence="5">
    <location>
        <begin position="187"/>
        <end position="213"/>
    </location>
</feature>
<dbReference type="PROSITE" id="PS50071">
    <property type="entry name" value="HOMEOBOX_2"/>
    <property type="match status" value="1"/>
</dbReference>
<dbReference type="Pfam" id="PF05920">
    <property type="entry name" value="Homeobox_KN"/>
    <property type="match status" value="1"/>
</dbReference>
<keyword evidence="3 4" id="KW-0539">Nucleus</keyword>
<gene>
    <name evidence="7" type="ORF">M0813_04116</name>
</gene>
<dbReference type="InterPro" id="IPR008422">
    <property type="entry name" value="KN_HD"/>
</dbReference>
<comment type="subcellular location">
    <subcellularLocation>
        <location evidence="4">Nucleus</location>
    </subcellularLocation>
</comment>
<evidence type="ECO:0000259" key="6">
    <source>
        <dbReference type="PROSITE" id="PS50071"/>
    </source>
</evidence>
<dbReference type="SMART" id="SM00389">
    <property type="entry name" value="HOX"/>
    <property type="match status" value="1"/>
</dbReference>
<dbReference type="EMBL" id="JAOAOG010000271">
    <property type="protein sequence ID" value="KAJ6234313.1"/>
    <property type="molecule type" value="Genomic_DNA"/>
</dbReference>
<dbReference type="Gene3D" id="1.10.10.60">
    <property type="entry name" value="Homeodomain-like"/>
    <property type="match status" value="1"/>
</dbReference>
<name>A0ABQ8XNY1_9EUKA</name>
<evidence type="ECO:0000313" key="8">
    <source>
        <dbReference type="Proteomes" id="UP001150062"/>
    </source>
</evidence>
<keyword evidence="8" id="KW-1185">Reference proteome</keyword>
<proteinExistence type="predicted"/>
<dbReference type="SUPFAM" id="SSF46689">
    <property type="entry name" value="Homeodomain-like"/>
    <property type="match status" value="1"/>
</dbReference>
<dbReference type="GO" id="GO:0003677">
    <property type="term" value="F:DNA binding"/>
    <property type="evidence" value="ECO:0007669"/>
    <property type="project" value="UniProtKB-KW"/>
</dbReference>
<feature type="compositionally biased region" description="Polar residues" evidence="5">
    <location>
        <begin position="187"/>
        <end position="209"/>
    </location>
</feature>
<sequence>MDFEYNSSDTQFFFNPESALSYSNVESDLKINMYNTSNTSSSELVFHNKNQIQEEEEEEDNYPNQPLLSLNEFSTLELNNISYNTESLIFQTDDETSQQLFNESFEDKKSQDNLDISMHYNNEDNLSVLQNSGIENVDYQFYNQLTLENQGNTKIRKSENNFLMKNSPIDNSVFNNLSVNTEQKIESDNQANQTSENINFTNADSSSEETNWRNKPEIKKQKKNKAIEGWNRKSFKVIYGEKQRVKILKIKRKRNKKLKISENTKKAFENWFYQHYNNKHGPYPNKSTRLLLAKKTNTPELQVQRWFGQRRRIEKERWENGEIEKPLWI</sequence>
<evidence type="ECO:0000256" key="4">
    <source>
        <dbReference type="PROSITE-ProRule" id="PRU00108"/>
    </source>
</evidence>
<evidence type="ECO:0000256" key="3">
    <source>
        <dbReference type="ARBA" id="ARBA00023242"/>
    </source>
</evidence>
<evidence type="ECO:0000256" key="1">
    <source>
        <dbReference type="ARBA" id="ARBA00023125"/>
    </source>
</evidence>
<organism evidence="7 8">
    <name type="scientific">Anaeramoeba flamelloides</name>
    <dbReference type="NCBI Taxonomy" id="1746091"/>
    <lineage>
        <taxon>Eukaryota</taxon>
        <taxon>Metamonada</taxon>
        <taxon>Anaeramoebidae</taxon>
        <taxon>Anaeramoeba</taxon>
    </lineage>
</organism>
<dbReference type="CDD" id="cd00086">
    <property type="entry name" value="homeodomain"/>
    <property type="match status" value="1"/>
</dbReference>